<keyword evidence="3" id="KW-1185">Reference proteome</keyword>
<gene>
    <name evidence="2" type="ORF">RCF98_11360</name>
</gene>
<dbReference type="EMBL" id="CP133218">
    <property type="protein sequence ID" value="WML89568.1"/>
    <property type="molecule type" value="Genomic_DNA"/>
</dbReference>
<dbReference type="RefSeq" id="WP_028490510.1">
    <property type="nucleotide sequence ID" value="NZ_CP133218.1"/>
</dbReference>
<protein>
    <submittedName>
        <fullName evidence="2">Uncharacterized protein</fullName>
    </submittedName>
</protein>
<proteinExistence type="predicted"/>
<reference evidence="2 3" key="1">
    <citation type="submission" date="2023-08" db="EMBL/GenBank/DDBJ databases">
        <title>New molecular markers tilS and rpoB for phylogenetic and monitoring studies of the genus Thiothrix biodiversity.</title>
        <authorList>
            <person name="Ravin N.V."/>
            <person name="Smolyakov D."/>
            <person name="Markov N.D."/>
            <person name="Beletsky A.V."/>
            <person name="Mardanov A.V."/>
            <person name="Rudenko T.S."/>
            <person name="Grabovich M.Y."/>
        </authorList>
    </citation>
    <scope>NUCLEOTIDE SEQUENCE [LARGE SCALE GENOMIC DNA]</scope>
    <source>
        <strain evidence="2 3">MK1</strain>
    </source>
</reference>
<dbReference type="Proteomes" id="UP001236657">
    <property type="component" value="Chromosome"/>
</dbReference>
<accession>A0ABY9MM02</accession>
<keyword evidence="1" id="KW-0732">Signal</keyword>
<name>A0ABY9MM02_9GAMM</name>
<evidence type="ECO:0000256" key="1">
    <source>
        <dbReference type="SAM" id="SignalP"/>
    </source>
</evidence>
<evidence type="ECO:0000313" key="2">
    <source>
        <dbReference type="EMBL" id="WML89568.1"/>
    </source>
</evidence>
<organism evidence="2 3">
    <name type="scientific">Thiothrix lacustris</name>
    <dbReference type="NCBI Taxonomy" id="525917"/>
    <lineage>
        <taxon>Bacteria</taxon>
        <taxon>Pseudomonadati</taxon>
        <taxon>Pseudomonadota</taxon>
        <taxon>Gammaproteobacteria</taxon>
        <taxon>Thiotrichales</taxon>
        <taxon>Thiotrichaceae</taxon>
        <taxon>Thiothrix</taxon>
    </lineage>
</organism>
<feature type="chain" id="PRO_5045387684" evidence="1">
    <location>
        <begin position="21"/>
        <end position="143"/>
    </location>
</feature>
<sequence>MKKLIAGLGLTVLAVPTAQAWTGSIEDMRTMKANESRPIVRIQRYHVETTTTCGQQCPVNYQHGGHRAHQAANQASGWQRSARVVPHSFQRRAPVKRTPLAHAPVRPVQMYAYYVPQRHTVAQHPPRIHRIVGQAPPMCRYIR</sequence>
<evidence type="ECO:0000313" key="3">
    <source>
        <dbReference type="Proteomes" id="UP001236657"/>
    </source>
</evidence>
<feature type="signal peptide" evidence="1">
    <location>
        <begin position="1"/>
        <end position="20"/>
    </location>
</feature>